<proteinExistence type="predicted"/>
<feature type="compositionally biased region" description="Basic and acidic residues" evidence="1">
    <location>
        <begin position="60"/>
        <end position="74"/>
    </location>
</feature>
<dbReference type="EMBL" id="JAGPXF010000006">
    <property type="protein sequence ID" value="KAH7239195.1"/>
    <property type="molecule type" value="Genomic_DNA"/>
</dbReference>
<sequence length="810" mass="89769">MMTSAVRPPSQLSISGSGTATMATSKLQPLTYDAGELRIVLVPTSDDGNDASENDNLEFENDRRFSSDSYRSYREPNQSIPTHPIPSLQDAFAESLDEVTRETDGPGKPKLREQDPKGRRERLLEQNAEDEPFDTLWRYRPGQQQHEMYKLISQITFGVYLLLNSLAADNAQVVTILQGHIDEVDEFLEVMLEDFSQAHKDLTERIALLQLPMANRKAFENMLEDRTFRAKILAGNERIDHILARTNAVMKQWDDDIDAGLRSSEAFMEWLNEHKNLEWPEADPDLESIYRAMKGNADGWLNTFDDLNNQAQDLNGLVIKLMTIVAEMEKTAGEVSRRTWATIPPFTILTNNPRTEDSTHSSSPSTKSNAKSTTPVASIRSMDTYSIAFSTKDNDPEINTLSDFPLPGAAPLLPPTTFQRASFKPSPNLSASSSSPRPNISLSASPSSSGHNLSASTPSSGATTPRASVASDANQTDKEESDSSDAHSGFDDGPLYILQPKVYTPKSATSPATMGPDVSQFAEQPQRGTITHSTYISSVPAEEQTNRRTAIPSTYISPPQAEEQTQRRTLTQSVQDAMVLQKRTSLRQRVSLKKTPPESIQIPPRNFVEANSNRPSPASTAPRTARSQAPDHTRASGLEVHQPHRLPRASSHADFSSTSTSTSNYPHVLASPHSEYQQIYHPVRASPHSPLQQRPHTAGPGDVPYRPSGYFSGHQRNQPSRMGGMSTLSNVTTATNDDAATVTSRATTQAGGKRVKKKKSAFGWLKKAFSMDEEEKAEYEARKAMQYRSQYQDQYYEGHSPKFLDGKRIR</sequence>
<feature type="region of interest" description="Disordered" evidence="1">
    <location>
        <begin position="686"/>
        <end position="722"/>
    </location>
</feature>
<reference evidence="2" key="1">
    <citation type="journal article" date="2021" name="Nat. Commun.">
        <title>Genetic determinants of endophytism in the Arabidopsis root mycobiome.</title>
        <authorList>
            <person name="Mesny F."/>
            <person name="Miyauchi S."/>
            <person name="Thiergart T."/>
            <person name="Pickel B."/>
            <person name="Atanasova L."/>
            <person name="Karlsson M."/>
            <person name="Huettel B."/>
            <person name="Barry K.W."/>
            <person name="Haridas S."/>
            <person name="Chen C."/>
            <person name="Bauer D."/>
            <person name="Andreopoulos W."/>
            <person name="Pangilinan J."/>
            <person name="LaButti K."/>
            <person name="Riley R."/>
            <person name="Lipzen A."/>
            <person name="Clum A."/>
            <person name="Drula E."/>
            <person name="Henrissat B."/>
            <person name="Kohler A."/>
            <person name="Grigoriev I.V."/>
            <person name="Martin F.M."/>
            <person name="Hacquard S."/>
        </authorList>
    </citation>
    <scope>NUCLEOTIDE SEQUENCE</scope>
    <source>
        <strain evidence="2">MPI-SDFR-AT-0068</strain>
    </source>
</reference>
<feature type="region of interest" description="Disordered" evidence="1">
    <location>
        <begin position="585"/>
        <end position="668"/>
    </location>
</feature>
<accession>A0A8K0W9H8</accession>
<dbReference type="Proteomes" id="UP000813427">
    <property type="component" value="Unassembled WGS sequence"/>
</dbReference>
<feature type="region of interest" description="Disordered" evidence="1">
    <location>
        <begin position="44"/>
        <end position="120"/>
    </location>
</feature>
<evidence type="ECO:0000313" key="2">
    <source>
        <dbReference type="EMBL" id="KAH7239195.1"/>
    </source>
</evidence>
<evidence type="ECO:0000256" key="1">
    <source>
        <dbReference type="SAM" id="MobiDB-lite"/>
    </source>
</evidence>
<feature type="region of interest" description="Disordered" evidence="1">
    <location>
        <begin position="346"/>
        <end position="377"/>
    </location>
</feature>
<dbReference type="AlphaFoldDB" id="A0A8K0W9H8"/>
<feature type="region of interest" description="Disordered" evidence="1">
    <location>
        <begin position="1"/>
        <end position="20"/>
    </location>
</feature>
<feature type="compositionally biased region" description="Polar residues" evidence="1">
    <location>
        <begin position="609"/>
        <end position="627"/>
    </location>
</feature>
<comment type="caution">
    <text evidence="2">The sequence shown here is derived from an EMBL/GenBank/DDBJ whole genome shotgun (WGS) entry which is preliminary data.</text>
</comment>
<organism evidence="2 3">
    <name type="scientific">Fusarium tricinctum</name>
    <dbReference type="NCBI Taxonomy" id="61284"/>
    <lineage>
        <taxon>Eukaryota</taxon>
        <taxon>Fungi</taxon>
        <taxon>Dikarya</taxon>
        <taxon>Ascomycota</taxon>
        <taxon>Pezizomycotina</taxon>
        <taxon>Sordariomycetes</taxon>
        <taxon>Hypocreomycetidae</taxon>
        <taxon>Hypocreales</taxon>
        <taxon>Nectriaceae</taxon>
        <taxon>Fusarium</taxon>
        <taxon>Fusarium tricinctum species complex</taxon>
    </lineage>
</organism>
<protein>
    <submittedName>
        <fullName evidence="2">Uncharacterized protein</fullName>
    </submittedName>
</protein>
<gene>
    <name evidence="2" type="ORF">BKA59DRAFT_273256</name>
</gene>
<feature type="compositionally biased region" description="Polar residues" evidence="1">
    <location>
        <begin position="10"/>
        <end position="20"/>
    </location>
</feature>
<feature type="compositionally biased region" description="Basic and acidic residues" evidence="1">
    <location>
        <begin position="98"/>
        <end position="120"/>
    </location>
</feature>
<feature type="region of interest" description="Disordered" evidence="1">
    <location>
        <begin position="411"/>
        <end position="493"/>
    </location>
</feature>
<feature type="compositionally biased region" description="Low complexity" evidence="1">
    <location>
        <begin position="360"/>
        <end position="374"/>
    </location>
</feature>
<dbReference type="OrthoDB" id="5389734at2759"/>
<feature type="compositionally biased region" description="Polar residues" evidence="1">
    <location>
        <begin position="547"/>
        <end position="557"/>
    </location>
</feature>
<feature type="compositionally biased region" description="Acidic residues" evidence="1">
    <location>
        <begin position="47"/>
        <end position="59"/>
    </location>
</feature>
<evidence type="ECO:0000313" key="3">
    <source>
        <dbReference type="Proteomes" id="UP000813427"/>
    </source>
</evidence>
<keyword evidence="3" id="KW-1185">Reference proteome</keyword>
<feature type="compositionally biased region" description="Polar residues" evidence="1">
    <location>
        <begin position="521"/>
        <end position="537"/>
    </location>
</feature>
<feature type="region of interest" description="Disordered" evidence="1">
    <location>
        <begin position="507"/>
        <end position="565"/>
    </location>
</feature>
<feature type="compositionally biased region" description="Low complexity" evidence="1">
    <location>
        <begin position="425"/>
        <end position="468"/>
    </location>
</feature>
<name>A0A8K0W9H8_9HYPO</name>